<dbReference type="AlphaFoldDB" id="A0A1M5GW55"/>
<protein>
    <submittedName>
        <fullName evidence="1">Uncharacterized protein</fullName>
    </submittedName>
</protein>
<evidence type="ECO:0000313" key="2">
    <source>
        <dbReference type="Proteomes" id="UP000184112"/>
    </source>
</evidence>
<gene>
    <name evidence="1" type="ORF">SAMN05444388_101588</name>
</gene>
<dbReference type="RefSeq" id="WP_073408090.1">
    <property type="nucleotide sequence ID" value="NZ_FQWH01000001.1"/>
</dbReference>
<reference evidence="1 2" key="1">
    <citation type="submission" date="2016-11" db="EMBL/GenBank/DDBJ databases">
        <authorList>
            <person name="Jaros S."/>
            <person name="Januszkiewicz K."/>
            <person name="Wedrychowicz H."/>
        </authorList>
    </citation>
    <scope>NUCLEOTIDE SEQUENCE [LARGE SCALE GENOMIC DNA]</scope>
    <source>
        <strain evidence="1 2">DSM 6792</strain>
    </source>
</reference>
<sequence>MATGSFPKEVEIRLKYFFTEILDPKDMAKMIRQVNYALTLCSMRGCETLESELPNIDDNFYWMNKLAEVFDPYFDDE</sequence>
<dbReference type="EMBL" id="FQWH01000001">
    <property type="protein sequence ID" value="SHG07835.1"/>
    <property type="molecule type" value="Genomic_DNA"/>
</dbReference>
<evidence type="ECO:0000313" key="1">
    <source>
        <dbReference type="EMBL" id="SHG07835.1"/>
    </source>
</evidence>
<proteinExistence type="predicted"/>
<organism evidence="1 2">
    <name type="scientific">Flavobacterium johnsoniae</name>
    <name type="common">Cytophaga johnsonae</name>
    <dbReference type="NCBI Taxonomy" id="986"/>
    <lineage>
        <taxon>Bacteria</taxon>
        <taxon>Pseudomonadati</taxon>
        <taxon>Bacteroidota</taxon>
        <taxon>Flavobacteriia</taxon>
        <taxon>Flavobacteriales</taxon>
        <taxon>Flavobacteriaceae</taxon>
        <taxon>Flavobacterium</taxon>
    </lineage>
</organism>
<accession>A0A1M5GW55</accession>
<dbReference type="Proteomes" id="UP000184112">
    <property type="component" value="Unassembled WGS sequence"/>
</dbReference>
<name>A0A1M5GW55_FLAJO</name>